<keyword evidence="5" id="KW-1185">Reference proteome</keyword>
<feature type="domain" description="N-acetyltransferase" evidence="3">
    <location>
        <begin position="3"/>
        <end position="165"/>
    </location>
</feature>
<proteinExistence type="predicted"/>
<dbReference type="OrthoDB" id="5292888at2"/>
<dbReference type="Pfam" id="PF00583">
    <property type="entry name" value="Acetyltransf_1"/>
    <property type="match status" value="1"/>
</dbReference>
<evidence type="ECO:0000256" key="2">
    <source>
        <dbReference type="ARBA" id="ARBA00023315"/>
    </source>
</evidence>
<protein>
    <submittedName>
        <fullName evidence="4">Acetyltransferase</fullName>
    </submittedName>
</protein>
<dbReference type="AlphaFoldDB" id="A0A0G4K7N9"/>
<evidence type="ECO:0000259" key="3">
    <source>
        <dbReference type="PROSITE" id="PS51186"/>
    </source>
</evidence>
<reference evidence="5" key="1">
    <citation type="submission" date="2015-04" db="EMBL/GenBank/DDBJ databases">
        <authorList>
            <person name="Mushtaq Mamoona"/>
        </authorList>
    </citation>
    <scope>NUCLEOTIDE SEQUENCE [LARGE SCALE GENOMIC DNA]</scope>
    <source>
        <strain evidence="5">AN4859/03</strain>
    </source>
</reference>
<dbReference type="GO" id="GO:0016747">
    <property type="term" value="F:acyltransferase activity, transferring groups other than amino-acyl groups"/>
    <property type="evidence" value="ECO:0007669"/>
    <property type="project" value="InterPro"/>
</dbReference>
<gene>
    <name evidence="4" type="ORF">BRSU_1671</name>
</gene>
<evidence type="ECO:0000256" key="1">
    <source>
        <dbReference type="ARBA" id="ARBA00022679"/>
    </source>
</evidence>
<dbReference type="EMBL" id="CVLB01000001">
    <property type="protein sequence ID" value="CRF33788.1"/>
    <property type="molecule type" value="Genomic_DNA"/>
</dbReference>
<keyword evidence="2" id="KW-0012">Acyltransferase</keyword>
<dbReference type="SUPFAM" id="SSF55729">
    <property type="entry name" value="Acyl-CoA N-acyltransferases (Nat)"/>
    <property type="match status" value="1"/>
</dbReference>
<dbReference type="Proteomes" id="UP000043763">
    <property type="component" value="Unassembled WGS sequence"/>
</dbReference>
<evidence type="ECO:0000313" key="4">
    <source>
        <dbReference type="EMBL" id="CRF33788.1"/>
    </source>
</evidence>
<dbReference type="Gene3D" id="3.40.630.30">
    <property type="match status" value="1"/>
</dbReference>
<dbReference type="RefSeq" id="WP_048594868.1">
    <property type="nucleotide sequence ID" value="NZ_CVLB01000001.1"/>
</dbReference>
<dbReference type="PANTHER" id="PTHR43420">
    <property type="entry name" value="ACETYLTRANSFERASE"/>
    <property type="match status" value="1"/>
</dbReference>
<dbReference type="PANTHER" id="PTHR43420:SF47">
    <property type="entry name" value="N-ACETYLTRANSFERASE DOMAIN-CONTAINING PROTEIN"/>
    <property type="match status" value="1"/>
</dbReference>
<dbReference type="PROSITE" id="PS51186">
    <property type="entry name" value="GNAT"/>
    <property type="match status" value="1"/>
</dbReference>
<dbReference type="InterPro" id="IPR016181">
    <property type="entry name" value="Acyl_CoA_acyltransferase"/>
</dbReference>
<sequence length="168" mass="19299">MDITIKKAGLEDVFDISKLHAICWKDAYKNIIPESYLKRIYLDDWCEEFEDGINNKTREAHLAYIDGKPIAVISHGKSRCNMEGYGEIISLYVHPIYQGSGIGKLLLEQAVKYMKESGYTNICLCVFEKNEEAKKFYEKNGFKDSGTKNTLKIDDEDIAESVYIYDIN</sequence>
<organism evidence="4 5">
    <name type="scientific">Brachyspira suanatina</name>
    <dbReference type="NCBI Taxonomy" id="381802"/>
    <lineage>
        <taxon>Bacteria</taxon>
        <taxon>Pseudomonadati</taxon>
        <taxon>Spirochaetota</taxon>
        <taxon>Spirochaetia</taxon>
        <taxon>Brachyspirales</taxon>
        <taxon>Brachyspiraceae</taxon>
        <taxon>Brachyspira</taxon>
    </lineage>
</organism>
<evidence type="ECO:0000313" key="5">
    <source>
        <dbReference type="Proteomes" id="UP000043763"/>
    </source>
</evidence>
<accession>A0A0G4K7N9</accession>
<keyword evidence="1 4" id="KW-0808">Transferase</keyword>
<dbReference type="InterPro" id="IPR050680">
    <property type="entry name" value="YpeA/RimI_acetyltransf"/>
</dbReference>
<dbReference type="InterPro" id="IPR000182">
    <property type="entry name" value="GNAT_dom"/>
</dbReference>
<dbReference type="CDD" id="cd04301">
    <property type="entry name" value="NAT_SF"/>
    <property type="match status" value="1"/>
</dbReference>
<name>A0A0G4K7N9_9SPIR</name>